<feature type="binding site" evidence="9">
    <location>
        <position position="124"/>
    </location>
    <ligand>
        <name>NADPH</name>
        <dbReference type="ChEBI" id="CHEBI:57783"/>
    </ligand>
</feature>
<feature type="binding site" evidence="9">
    <location>
        <position position="214"/>
    </location>
    <ligand>
        <name>1-deoxy-D-xylulose 5-phosphate</name>
        <dbReference type="ChEBI" id="CHEBI:57792"/>
    </ligand>
</feature>
<feature type="binding site" evidence="9">
    <location>
        <position position="215"/>
    </location>
    <ligand>
        <name>1-deoxy-D-xylulose 5-phosphate</name>
        <dbReference type="ChEBI" id="CHEBI:57792"/>
    </ligand>
</feature>
<feature type="binding site" evidence="9">
    <location>
        <position position="149"/>
    </location>
    <ligand>
        <name>1-deoxy-D-xylulose 5-phosphate</name>
        <dbReference type="ChEBI" id="CHEBI:57792"/>
    </ligand>
</feature>
<feature type="binding site" evidence="9">
    <location>
        <position position="10"/>
    </location>
    <ligand>
        <name>NADPH</name>
        <dbReference type="ChEBI" id="CHEBI:57783"/>
    </ligand>
</feature>
<keyword evidence="5 9" id="KW-0560">Oxidoreductase</keyword>
<feature type="binding site" evidence="9">
    <location>
        <position position="122"/>
    </location>
    <ligand>
        <name>NADPH</name>
        <dbReference type="ChEBI" id="CHEBI:57783"/>
    </ligand>
</feature>
<feature type="binding site" evidence="9">
    <location>
        <position position="38"/>
    </location>
    <ligand>
        <name>NADPH</name>
        <dbReference type="ChEBI" id="CHEBI:57783"/>
    </ligand>
</feature>
<sequence length="380" mass="41754">MKKIAIVGSTGSIGVNTLRVLKAHPGKFKVVALAAKKNAEGLLKQALLLRPDMVCLYDDAKAMWLSQRLKPYKIKVVTGDDGLMAVSMHPAAEQVIFAVVGGVGLRPLFAAISSGKNVAVANKEPLVMAGELLMRKVKEKKVNLLPIDSEHSGLWQCLEGRARAGIKNLILTSSGGPFFLKKQPLKYVTVKDALNHPRWRMGPKITIDSATLMNKGLEVIEASHLFETPVDRIQVVIHPQAIIHALVEFVDGSQLAQLGITDMRLPIQYALSYPARLVNSLPRLELTKLEAIEFYRPDRKRFPCLELGYAAQKAGGTMPAVLNAANEIAVEKFLNHRLPLISIPKIISKVMNRHHIKKNASLSQILEADAWAREEAGNLC</sequence>
<feature type="binding site" evidence="9">
    <location>
        <position position="150"/>
    </location>
    <ligand>
        <name>Mn(2+)</name>
        <dbReference type="ChEBI" id="CHEBI:29035"/>
    </ligand>
</feature>
<feature type="binding site" evidence="9">
    <location>
        <position position="13"/>
    </location>
    <ligand>
        <name>NADPH</name>
        <dbReference type="ChEBI" id="CHEBI:57783"/>
    </ligand>
</feature>
<evidence type="ECO:0000256" key="5">
    <source>
        <dbReference type="ARBA" id="ARBA00023002"/>
    </source>
</evidence>
<dbReference type="FunFam" id="3.40.50.720:FF:000045">
    <property type="entry name" value="1-deoxy-D-xylulose 5-phosphate reductoisomerase"/>
    <property type="match status" value="1"/>
</dbReference>
<dbReference type="EC" id="1.1.1.267" evidence="9"/>
<comment type="catalytic activity">
    <reaction evidence="8">
        <text>2-C-methyl-D-erythritol 4-phosphate + NADP(+) = 1-deoxy-D-xylulose 5-phosphate + NADPH + H(+)</text>
        <dbReference type="Rhea" id="RHEA:13717"/>
        <dbReference type="ChEBI" id="CHEBI:15378"/>
        <dbReference type="ChEBI" id="CHEBI:57783"/>
        <dbReference type="ChEBI" id="CHEBI:57792"/>
        <dbReference type="ChEBI" id="CHEBI:58262"/>
        <dbReference type="ChEBI" id="CHEBI:58349"/>
        <dbReference type="EC" id="1.1.1.267"/>
    </reaction>
    <physiologicalReaction direction="right-to-left" evidence="8">
        <dbReference type="Rhea" id="RHEA:13719"/>
    </physiologicalReaction>
</comment>
<gene>
    <name evidence="9" type="primary">dxr</name>
    <name evidence="13" type="ORF">COV74_00405</name>
</gene>
<comment type="cofactor">
    <cofactor evidence="9">
        <name>Mg(2+)</name>
        <dbReference type="ChEBI" id="CHEBI:18420"/>
    </cofactor>
    <cofactor evidence="9">
        <name>Mn(2+)</name>
        <dbReference type="ChEBI" id="CHEBI:29035"/>
    </cofactor>
</comment>
<evidence type="ECO:0000256" key="1">
    <source>
        <dbReference type="ARBA" id="ARBA00005094"/>
    </source>
</evidence>
<evidence type="ECO:0000313" key="13">
    <source>
        <dbReference type="EMBL" id="PIQ87568.1"/>
    </source>
</evidence>
<dbReference type="PANTHER" id="PTHR30525">
    <property type="entry name" value="1-DEOXY-D-XYLULOSE 5-PHOSPHATE REDUCTOISOMERASE"/>
    <property type="match status" value="1"/>
</dbReference>
<evidence type="ECO:0000259" key="11">
    <source>
        <dbReference type="Pfam" id="PF08436"/>
    </source>
</evidence>
<feature type="binding site" evidence="9">
    <location>
        <position position="218"/>
    </location>
    <ligand>
        <name>1-deoxy-D-xylulose 5-phosphate</name>
        <dbReference type="ChEBI" id="CHEBI:57792"/>
    </ligand>
</feature>
<proteinExistence type="inferred from homology"/>
<keyword evidence="7 9" id="KW-0414">Isoprene biosynthesis</keyword>
<dbReference type="GO" id="GO:0070402">
    <property type="term" value="F:NADPH binding"/>
    <property type="evidence" value="ECO:0007669"/>
    <property type="project" value="InterPro"/>
</dbReference>
<feature type="binding site" evidence="9">
    <location>
        <position position="209"/>
    </location>
    <ligand>
        <name>1-deoxy-D-xylulose 5-phosphate</name>
        <dbReference type="ChEBI" id="CHEBI:57792"/>
    </ligand>
</feature>
<dbReference type="PIRSF" id="PIRSF006205">
    <property type="entry name" value="Dxp_reductismrs"/>
    <property type="match status" value="1"/>
</dbReference>
<keyword evidence="9" id="KW-0460">Magnesium</keyword>
<dbReference type="InterPro" id="IPR013512">
    <property type="entry name" value="DXP_reductoisomerase_N"/>
</dbReference>
<evidence type="ECO:0000256" key="9">
    <source>
        <dbReference type="HAMAP-Rule" id="MF_00183"/>
    </source>
</evidence>
<evidence type="ECO:0000256" key="8">
    <source>
        <dbReference type="ARBA" id="ARBA00048543"/>
    </source>
</evidence>
<dbReference type="SUPFAM" id="SSF51735">
    <property type="entry name" value="NAD(P)-binding Rossmann-fold domains"/>
    <property type="match status" value="1"/>
</dbReference>
<dbReference type="GO" id="GO:0030604">
    <property type="term" value="F:1-deoxy-D-xylulose-5-phosphate reductoisomerase activity"/>
    <property type="evidence" value="ECO:0007669"/>
    <property type="project" value="UniProtKB-UniRule"/>
</dbReference>
<feature type="binding site" evidence="9">
    <location>
        <position position="196"/>
    </location>
    <ligand>
        <name>1-deoxy-D-xylulose 5-phosphate</name>
        <dbReference type="ChEBI" id="CHEBI:57792"/>
    </ligand>
</feature>
<keyword evidence="4 9" id="KW-0521">NADP</keyword>
<dbReference type="Pfam" id="PF02670">
    <property type="entry name" value="DXP_reductoisom"/>
    <property type="match status" value="1"/>
</dbReference>
<dbReference type="GO" id="GO:0030145">
    <property type="term" value="F:manganese ion binding"/>
    <property type="evidence" value="ECO:0007669"/>
    <property type="project" value="TreeGrafter"/>
</dbReference>
<protein>
    <recommendedName>
        <fullName evidence="9">1-deoxy-D-xylulose 5-phosphate reductoisomerase</fullName>
        <shortName evidence="9">DXP reductoisomerase</shortName>
        <ecNumber evidence="9">1.1.1.267</ecNumber>
    </recommendedName>
    <alternativeName>
        <fullName evidence="9">1-deoxyxylulose-5-phosphate reductoisomerase</fullName>
    </alternativeName>
    <alternativeName>
        <fullName evidence="9">2-C-methyl-D-erythritol 4-phosphate synthase</fullName>
    </alternativeName>
</protein>
<dbReference type="Proteomes" id="UP000230859">
    <property type="component" value="Unassembled WGS sequence"/>
</dbReference>
<evidence type="ECO:0000313" key="14">
    <source>
        <dbReference type="Proteomes" id="UP000230859"/>
    </source>
</evidence>
<feature type="binding site" evidence="9">
    <location>
        <position position="174"/>
    </location>
    <ligand>
        <name>1-deoxy-D-xylulose 5-phosphate</name>
        <dbReference type="ChEBI" id="CHEBI:57792"/>
    </ligand>
</feature>
<dbReference type="Pfam" id="PF13288">
    <property type="entry name" value="DXPR_C"/>
    <property type="match status" value="1"/>
</dbReference>
<dbReference type="SUPFAM" id="SSF55347">
    <property type="entry name" value="Glyceraldehyde-3-phosphate dehydrogenase-like, C-terminal domain"/>
    <property type="match status" value="1"/>
</dbReference>
<dbReference type="InterPro" id="IPR003821">
    <property type="entry name" value="DXP_reductoisomerase"/>
</dbReference>
<dbReference type="GO" id="GO:0016853">
    <property type="term" value="F:isomerase activity"/>
    <property type="evidence" value="ECO:0007669"/>
    <property type="project" value="UniProtKB-KW"/>
</dbReference>
<evidence type="ECO:0000256" key="2">
    <source>
        <dbReference type="ARBA" id="ARBA00006825"/>
    </source>
</evidence>
<dbReference type="GO" id="GO:0051484">
    <property type="term" value="P:isopentenyl diphosphate biosynthetic process, methylerythritol 4-phosphate pathway involved in terpenoid biosynthetic process"/>
    <property type="evidence" value="ECO:0007669"/>
    <property type="project" value="UniProtKB-ARBA"/>
</dbReference>
<feature type="binding site" evidence="9">
    <location>
        <position position="37"/>
    </location>
    <ligand>
        <name>NADPH</name>
        <dbReference type="ChEBI" id="CHEBI:57783"/>
    </ligand>
</feature>
<accession>A0A2H0LT34</accession>
<dbReference type="PANTHER" id="PTHR30525:SF0">
    <property type="entry name" value="1-DEOXY-D-XYLULOSE 5-PHOSPHATE REDUCTOISOMERASE, CHLOROPLASTIC"/>
    <property type="match status" value="1"/>
</dbReference>
<organism evidence="13 14">
    <name type="scientific">Candidatus Abzuiibacterium crystallinum</name>
    <dbReference type="NCBI Taxonomy" id="1974748"/>
    <lineage>
        <taxon>Bacteria</taxon>
        <taxon>Pseudomonadati</taxon>
        <taxon>Candidatus Omnitrophota</taxon>
        <taxon>Candidatus Abzuiibacterium</taxon>
    </lineage>
</organism>
<dbReference type="Gene3D" id="1.10.1740.10">
    <property type="match status" value="1"/>
</dbReference>
<comment type="pathway">
    <text evidence="1 9">Isoprenoid biosynthesis; isopentenyl diphosphate biosynthesis via DXP pathway; isopentenyl diphosphate from 1-deoxy-D-xylulose 5-phosphate: step 1/6.</text>
</comment>
<feature type="binding site" evidence="9">
    <location>
        <position position="123"/>
    </location>
    <ligand>
        <name>1-deoxy-D-xylulose 5-phosphate</name>
        <dbReference type="ChEBI" id="CHEBI:57792"/>
    </ligand>
</feature>
<feature type="binding site" evidence="9">
    <location>
        <position position="202"/>
    </location>
    <ligand>
        <name>NADPH</name>
        <dbReference type="ChEBI" id="CHEBI:57783"/>
    </ligand>
</feature>
<dbReference type="NCBIfam" id="TIGR00243">
    <property type="entry name" value="Dxr"/>
    <property type="match status" value="1"/>
</dbReference>
<dbReference type="SUPFAM" id="SSF69055">
    <property type="entry name" value="1-deoxy-D-xylulose-5-phosphate reductoisomerase, C-terminal domain"/>
    <property type="match status" value="1"/>
</dbReference>
<evidence type="ECO:0000256" key="3">
    <source>
        <dbReference type="ARBA" id="ARBA00022723"/>
    </source>
</evidence>
<comment type="caution">
    <text evidence="9">Lacks conserved residue(s) required for the propagation of feature annotation.</text>
</comment>
<comment type="caution">
    <text evidence="13">The sequence shown here is derived from an EMBL/GenBank/DDBJ whole genome shotgun (WGS) entry which is preliminary data.</text>
</comment>
<dbReference type="UniPathway" id="UPA00056">
    <property type="reaction ID" value="UER00092"/>
</dbReference>
<feature type="domain" description="DXP reductoisomerase C-terminal" evidence="12">
    <location>
        <begin position="258"/>
        <end position="374"/>
    </location>
</feature>
<reference evidence="13 14" key="1">
    <citation type="submission" date="2017-09" db="EMBL/GenBank/DDBJ databases">
        <title>Depth-based differentiation of microbial function through sediment-hosted aquifers and enrichment of novel symbionts in the deep terrestrial subsurface.</title>
        <authorList>
            <person name="Probst A.J."/>
            <person name="Ladd B."/>
            <person name="Jarett J.K."/>
            <person name="Geller-Mcgrath D.E."/>
            <person name="Sieber C.M."/>
            <person name="Emerson J.B."/>
            <person name="Anantharaman K."/>
            <person name="Thomas B.C."/>
            <person name="Malmstrom R."/>
            <person name="Stieglmeier M."/>
            <person name="Klingl A."/>
            <person name="Woyke T."/>
            <person name="Ryan C.M."/>
            <person name="Banfield J.F."/>
        </authorList>
    </citation>
    <scope>NUCLEOTIDE SEQUENCE [LARGE SCALE GENOMIC DNA]</scope>
    <source>
        <strain evidence="13">CG11_big_fil_rev_8_21_14_0_20_45_26</strain>
    </source>
</reference>
<comment type="function">
    <text evidence="9">Catalyzes the NADPH-dependent rearrangement and reduction of 1-deoxy-D-xylulose-5-phosphate (DXP) to 2-C-methyl-D-erythritol 4-phosphate (MEP).</text>
</comment>
<dbReference type="InterPro" id="IPR013644">
    <property type="entry name" value="DXP_reductoisomerase_C"/>
</dbReference>
<evidence type="ECO:0000259" key="12">
    <source>
        <dbReference type="Pfam" id="PF13288"/>
    </source>
</evidence>
<feature type="binding site" evidence="9">
    <location>
        <position position="150"/>
    </location>
    <ligand>
        <name>1-deoxy-D-xylulose 5-phosphate</name>
        <dbReference type="ChEBI" id="CHEBI:57792"/>
    </ligand>
</feature>
<dbReference type="Gene3D" id="3.40.50.720">
    <property type="entry name" value="NAD(P)-binding Rossmann-like Domain"/>
    <property type="match status" value="1"/>
</dbReference>
<dbReference type="EMBL" id="PCVY01000003">
    <property type="protein sequence ID" value="PIQ87568.1"/>
    <property type="molecule type" value="Genomic_DNA"/>
</dbReference>
<name>A0A2H0LT34_9BACT</name>
<feature type="binding site" evidence="9">
    <location>
        <position position="11"/>
    </location>
    <ligand>
        <name>NADPH</name>
        <dbReference type="ChEBI" id="CHEBI:57783"/>
    </ligand>
</feature>
<dbReference type="NCBIfam" id="NF009114">
    <property type="entry name" value="PRK12464.1"/>
    <property type="match status" value="1"/>
</dbReference>
<keyword evidence="6 9" id="KW-0464">Manganese</keyword>
<comment type="similarity">
    <text evidence="2 9">Belongs to the DXR family.</text>
</comment>
<dbReference type="AlphaFoldDB" id="A0A2H0LT34"/>
<keyword evidence="13" id="KW-0413">Isomerase</keyword>
<evidence type="ECO:0000259" key="10">
    <source>
        <dbReference type="Pfam" id="PF02670"/>
    </source>
</evidence>
<dbReference type="HAMAP" id="MF_00183">
    <property type="entry name" value="DXP_reductoisom"/>
    <property type="match status" value="1"/>
</dbReference>
<feature type="binding site" evidence="9">
    <location>
        <position position="148"/>
    </location>
    <ligand>
        <name>Mn(2+)</name>
        <dbReference type="ChEBI" id="CHEBI:29035"/>
    </ligand>
</feature>
<dbReference type="InterPro" id="IPR036169">
    <property type="entry name" value="DXPR_C_sf"/>
</dbReference>
<feature type="domain" description="1-deoxy-D-xylulose 5-phosphate reductoisomerase N-terminal" evidence="10">
    <location>
        <begin position="4"/>
        <end position="130"/>
    </location>
</feature>
<keyword evidence="3 9" id="KW-0479">Metal-binding</keyword>
<evidence type="ECO:0000256" key="4">
    <source>
        <dbReference type="ARBA" id="ARBA00022857"/>
    </source>
</evidence>
<feature type="domain" description="1-deoxy-D-xylulose 5-phosphate reductoisomerase C-terminal" evidence="11">
    <location>
        <begin position="144"/>
        <end position="226"/>
    </location>
</feature>
<dbReference type="Pfam" id="PF08436">
    <property type="entry name" value="DXP_redisom_C"/>
    <property type="match status" value="1"/>
</dbReference>
<evidence type="ECO:0000256" key="6">
    <source>
        <dbReference type="ARBA" id="ARBA00023211"/>
    </source>
</evidence>
<feature type="binding site" evidence="9">
    <location>
        <position position="12"/>
    </location>
    <ligand>
        <name>NADPH</name>
        <dbReference type="ChEBI" id="CHEBI:57783"/>
    </ligand>
</feature>
<dbReference type="InterPro" id="IPR026877">
    <property type="entry name" value="DXPR_C"/>
</dbReference>
<dbReference type="InterPro" id="IPR036291">
    <property type="entry name" value="NAD(P)-bd_dom_sf"/>
</dbReference>
<evidence type="ECO:0000256" key="7">
    <source>
        <dbReference type="ARBA" id="ARBA00023229"/>
    </source>
</evidence>
<feature type="binding site" evidence="9">
    <location>
        <position position="218"/>
    </location>
    <ligand>
        <name>Mn(2+)</name>
        <dbReference type="ChEBI" id="CHEBI:29035"/>
    </ligand>
</feature>